<organism evidence="1">
    <name type="scientific">Schistosoma curassoni</name>
    <dbReference type="NCBI Taxonomy" id="6186"/>
    <lineage>
        <taxon>Eukaryota</taxon>
        <taxon>Metazoa</taxon>
        <taxon>Spiralia</taxon>
        <taxon>Lophotrochozoa</taxon>
        <taxon>Platyhelminthes</taxon>
        <taxon>Trematoda</taxon>
        <taxon>Digenea</taxon>
        <taxon>Strigeidida</taxon>
        <taxon>Schistosomatoidea</taxon>
        <taxon>Schistosomatidae</taxon>
        <taxon>Schistosoma</taxon>
    </lineage>
</organism>
<sequence length="54" mass="6446">MMMCSVVQMMHKHQYFYYCCSKEDHIRCGKAEVSELFTPDDERLLRKLNVGETN</sequence>
<dbReference type="AlphaFoldDB" id="A0A183JQG1"/>
<proteinExistence type="predicted"/>
<name>A0A183JQG1_9TREM</name>
<protein>
    <submittedName>
        <fullName evidence="1">Zn_ribbon_recom domain-containing protein</fullName>
    </submittedName>
</protein>
<evidence type="ECO:0000313" key="1">
    <source>
        <dbReference type="WBParaSite" id="SCUD_0000494901-mRNA-1"/>
    </source>
</evidence>
<reference evidence="1" key="1">
    <citation type="submission" date="2016-06" db="UniProtKB">
        <authorList>
            <consortium name="WormBaseParasite"/>
        </authorList>
    </citation>
    <scope>IDENTIFICATION</scope>
</reference>
<accession>A0A183JQG1</accession>
<dbReference type="WBParaSite" id="SCUD_0000494901-mRNA-1">
    <property type="protein sequence ID" value="SCUD_0000494901-mRNA-1"/>
    <property type="gene ID" value="SCUD_0000494901"/>
</dbReference>